<keyword evidence="3" id="KW-1003">Cell membrane</keyword>
<protein>
    <submittedName>
        <fullName evidence="10">DedA family protein</fullName>
    </submittedName>
</protein>
<evidence type="ECO:0000313" key="11">
    <source>
        <dbReference type="Proteomes" id="UP001499851"/>
    </source>
</evidence>
<evidence type="ECO:0000256" key="6">
    <source>
        <dbReference type="ARBA" id="ARBA00023136"/>
    </source>
</evidence>
<dbReference type="Proteomes" id="UP001499851">
    <property type="component" value="Unassembled WGS sequence"/>
</dbReference>
<dbReference type="Pfam" id="PF09335">
    <property type="entry name" value="VTT_dom"/>
    <property type="match status" value="1"/>
</dbReference>
<evidence type="ECO:0000256" key="4">
    <source>
        <dbReference type="ARBA" id="ARBA00022692"/>
    </source>
</evidence>
<feature type="transmembrane region" description="Helical" evidence="8">
    <location>
        <begin position="78"/>
        <end position="102"/>
    </location>
</feature>
<evidence type="ECO:0000313" key="10">
    <source>
        <dbReference type="EMBL" id="GAA1661768.1"/>
    </source>
</evidence>
<evidence type="ECO:0000256" key="7">
    <source>
        <dbReference type="SAM" id="MobiDB-lite"/>
    </source>
</evidence>
<dbReference type="PANTHER" id="PTHR42709">
    <property type="entry name" value="ALKALINE PHOSPHATASE LIKE PROTEIN"/>
    <property type="match status" value="1"/>
</dbReference>
<comment type="similarity">
    <text evidence="2">Belongs to the DedA family.</text>
</comment>
<evidence type="ECO:0000256" key="8">
    <source>
        <dbReference type="SAM" id="Phobius"/>
    </source>
</evidence>
<keyword evidence="4 8" id="KW-0812">Transmembrane</keyword>
<evidence type="ECO:0000256" key="1">
    <source>
        <dbReference type="ARBA" id="ARBA00004651"/>
    </source>
</evidence>
<gene>
    <name evidence="10" type="ORF">GCM10009830_03690</name>
</gene>
<keyword evidence="11" id="KW-1185">Reference proteome</keyword>
<feature type="region of interest" description="Disordered" evidence="7">
    <location>
        <begin position="230"/>
        <end position="251"/>
    </location>
</feature>
<feature type="domain" description="VTT" evidence="9">
    <location>
        <begin position="57"/>
        <end position="183"/>
    </location>
</feature>
<keyword evidence="6 8" id="KW-0472">Membrane</keyword>
<evidence type="ECO:0000256" key="5">
    <source>
        <dbReference type="ARBA" id="ARBA00022989"/>
    </source>
</evidence>
<evidence type="ECO:0000256" key="3">
    <source>
        <dbReference type="ARBA" id="ARBA00022475"/>
    </source>
</evidence>
<dbReference type="EMBL" id="BAAAQF010000002">
    <property type="protein sequence ID" value="GAA1661768.1"/>
    <property type="molecule type" value="Genomic_DNA"/>
</dbReference>
<reference evidence="11" key="1">
    <citation type="journal article" date="2019" name="Int. J. Syst. Evol. Microbiol.">
        <title>The Global Catalogue of Microorganisms (GCM) 10K type strain sequencing project: providing services to taxonomists for standard genome sequencing and annotation.</title>
        <authorList>
            <consortium name="The Broad Institute Genomics Platform"/>
            <consortium name="The Broad Institute Genome Sequencing Center for Infectious Disease"/>
            <person name="Wu L."/>
            <person name="Ma J."/>
        </authorList>
    </citation>
    <scope>NUCLEOTIDE SEQUENCE [LARGE SCALE GENOMIC DNA]</scope>
    <source>
        <strain evidence="11">JCM 16001</strain>
    </source>
</reference>
<feature type="transmembrane region" description="Helical" evidence="8">
    <location>
        <begin position="167"/>
        <end position="188"/>
    </location>
</feature>
<comment type="subcellular location">
    <subcellularLocation>
        <location evidence="1">Cell membrane</location>
        <topology evidence="1">Multi-pass membrane protein</topology>
    </subcellularLocation>
</comment>
<comment type="caution">
    <text evidence="10">The sequence shown here is derived from an EMBL/GenBank/DDBJ whole genome shotgun (WGS) entry which is preliminary data.</text>
</comment>
<keyword evidence="5 8" id="KW-1133">Transmembrane helix</keyword>
<dbReference type="InterPro" id="IPR051311">
    <property type="entry name" value="DedA_domain"/>
</dbReference>
<sequence length="251" mass="27538">MTNMLSGTLALAAASTGDVTHADEYDGIIGWVLGLIDTLGEVGVGLALMIESVFPPIPSELILPVAGFLAYQDKMNFWLAMFFAALGSMGGAYILYYVGYFFGRERTRWLFEKLPLLELKDFERSEKFFARWGGIAVLAGRCLPLVRSAISVPAGIEKMPFWKFTGYTLVGSVIWNGIWIGLGFSFGPSIEPILAEYSGLLSKIVVVVIAGLFAWFVIARVIKLIRKKRNGGEDQNGGSGHTDTMILPRVR</sequence>
<dbReference type="PANTHER" id="PTHR42709:SF6">
    <property type="entry name" value="UNDECAPRENYL PHOSPHATE TRANSPORTER A"/>
    <property type="match status" value="1"/>
</dbReference>
<accession>A0ABP4RTT6</accession>
<evidence type="ECO:0000259" key="9">
    <source>
        <dbReference type="Pfam" id="PF09335"/>
    </source>
</evidence>
<name>A0ABP4RTT6_9ACTN</name>
<organism evidence="10 11">
    <name type="scientific">Glycomyces endophyticus</name>
    <dbReference type="NCBI Taxonomy" id="480996"/>
    <lineage>
        <taxon>Bacteria</taxon>
        <taxon>Bacillati</taxon>
        <taxon>Actinomycetota</taxon>
        <taxon>Actinomycetes</taxon>
        <taxon>Glycomycetales</taxon>
        <taxon>Glycomycetaceae</taxon>
        <taxon>Glycomyces</taxon>
    </lineage>
</organism>
<proteinExistence type="inferred from homology"/>
<evidence type="ECO:0000256" key="2">
    <source>
        <dbReference type="ARBA" id="ARBA00010792"/>
    </source>
</evidence>
<feature type="transmembrane region" description="Helical" evidence="8">
    <location>
        <begin position="200"/>
        <end position="222"/>
    </location>
</feature>
<dbReference type="InterPro" id="IPR032816">
    <property type="entry name" value="VTT_dom"/>
</dbReference>